<dbReference type="EMBL" id="KU523542">
    <property type="protein sequence ID" value="AMM72006.1"/>
    <property type="molecule type" value="Genomic_DNA"/>
</dbReference>
<sequence length="303" mass="33778">MNDTVANELIPLRSWLAAGELIRHLRERNIELWVDAERLRYRAPAGALSDDLRELVGRYKPQLIDLLRDRNATENGDIAIRPFLVSPFMAKCYVCHSDGQAVIIDPGCITPAEQRAVLDYVERNHLEVVDILLTHAHIDHFFGCAELLRHFSCGYRLHEADIPLLEDSEVQARMVGTPLEIPPPPERVVNDGDVISFGSAHLQAVHCPGHSKGSVCFHDPEHKLLFSGDVLFRGAVGSIIMPGGDISKLLESIHTKLMRLDEQTVVYPGHGPATTLEAERQSNRWLAHECGIESAFRANLQGD</sequence>
<dbReference type="Gene3D" id="3.60.15.10">
    <property type="entry name" value="Ribonuclease Z/Hydroxyacylglutathione hydrolase-like"/>
    <property type="match status" value="1"/>
</dbReference>
<keyword evidence="8" id="KW-1185">Reference proteome</keyword>
<dbReference type="Proteomes" id="UP000001880">
    <property type="component" value="Chromosome"/>
</dbReference>
<keyword evidence="2" id="KW-0479">Metal-binding</keyword>
<evidence type="ECO:0000313" key="6">
    <source>
        <dbReference type="EMBL" id="ACY13738.1"/>
    </source>
</evidence>
<dbReference type="InterPro" id="IPR036866">
    <property type="entry name" value="RibonucZ/Hydroxyglut_hydro"/>
</dbReference>
<dbReference type="InterPro" id="IPR051453">
    <property type="entry name" value="MBL_Glyoxalase_II"/>
</dbReference>
<dbReference type="Gene3D" id="1.10.10.1830">
    <property type="entry name" value="Non-ribosomal peptide synthase, adenylation domain"/>
    <property type="match status" value="1"/>
</dbReference>
<dbReference type="HOGENOM" id="CLU_030571_5_4_7"/>
<dbReference type="KEGG" id="hoh:Hoch_1171"/>
<gene>
    <name evidence="7" type="primary">hliE</name>
    <name evidence="6" type="ordered locus">Hoch_1171</name>
</gene>
<dbReference type="PANTHER" id="PTHR46233:SF3">
    <property type="entry name" value="HYDROXYACYLGLUTATHIONE HYDROLASE GLOC"/>
    <property type="match status" value="1"/>
</dbReference>
<name>D0LS41_HALO1</name>
<keyword evidence="3" id="KW-0378">Hydrolase</keyword>
<organism evidence="6 8">
    <name type="scientific">Haliangium ochraceum (strain DSM 14365 / JCM 11303 / SMP-2)</name>
    <dbReference type="NCBI Taxonomy" id="502025"/>
    <lineage>
        <taxon>Bacteria</taxon>
        <taxon>Pseudomonadati</taxon>
        <taxon>Myxococcota</taxon>
        <taxon>Polyangia</taxon>
        <taxon>Haliangiales</taxon>
        <taxon>Kofleriaceae</taxon>
        <taxon>Haliangium</taxon>
    </lineage>
</organism>
<dbReference type="AlphaFoldDB" id="D0LS41"/>
<protein>
    <submittedName>
        <fullName evidence="6">Beta-lactamase domain protein</fullName>
    </submittedName>
    <submittedName>
        <fullName evidence="7">Metallo-beta-lactamase type thioesterase</fullName>
    </submittedName>
</protein>
<dbReference type="CDD" id="cd06262">
    <property type="entry name" value="metallo-hydrolase-like_MBL-fold"/>
    <property type="match status" value="1"/>
</dbReference>
<dbReference type="eggNOG" id="COG0491">
    <property type="taxonomic scope" value="Bacteria"/>
</dbReference>
<evidence type="ECO:0000313" key="8">
    <source>
        <dbReference type="Proteomes" id="UP000001880"/>
    </source>
</evidence>
<dbReference type="RefSeq" id="WP_012826349.1">
    <property type="nucleotide sequence ID" value="NC_013440.1"/>
</dbReference>
<dbReference type="SUPFAM" id="SSF56281">
    <property type="entry name" value="Metallo-hydrolase/oxidoreductase"/>
    <property type="match status" value="1"/>
</dbReference>
<accession>D0LS41</accession>
<dbReference type="InterPro" id="IPR044894">
    <property type="entry name" value="TubC_N_sf"/>
</dbReference>
<dbReference type="GO" id="GO:0016787">
    <property type="term" value="F:hydrolase activity"/>
    <property type="evidence" value="ECO:0007669"/>
    <property type="project" value="UniProtKB-KW"/>
</dbReference>
<evidence type="ECO:0000256" key="2">
    <source>
        <dbReference type="ARBA" id="ARBA00022723"/>
    </source>
</evidence>
<evidence type="ECO:0000313" key="7">
    <source>
        <dbReference type="EMBL" id="AMM72006.1"/>
    </source>
</evidence>
<reference evidence="6 8" key="1">
    <citation type="journal article" date="2010" name="Stand. Genomic Sci.">
        <title>Complete genome sequence of Haliangium ochraceum type strain (SMP-2).</title>
        <authorList>
            <consortium name="US DOE Joint Genome Institute (JGI-PGF)"/>
            <person name="Ivanova N."/>
            <person name="Daum C."/>
            <person name="Lang E."/>
            <person name="Abt B."/>
            <person name="Kopitz M."/>
            <person name="Saunders E."/>
            <person name="Lapidus A."/>
            <person name="Lucas S."/>
            <person name="Glavina Del Rio T."/>
            <person name="Nolan M."/>
            <person name="Tice H."/>
            <person name="Copeland A."/>
            <person name="Cheng J.F."/>
            <person name="Chen F."/>
            <person name="Bruce D."/>
            <person name="Goodwin L."/>
            <person name="Pitluck S."/>
            <person name="Mavromatis K."/>
            <person name="Pati A."/>
            <person name="Mikhailova N."/>
            <person name="Chen A."/>
            <person name="Palaniappan K."/>
            <person name="Land M."/>
            <person name="Hauser L."/>
            <person name="Chang Y.J."/>
            <person name="Jeffries C.D."/>
            <person name="Detter J.C."/>
            <person name="Brettin T."/>
            <person name="Rohde M."/>
            <person name="Goker M."/>
            <person name="Bristow J."/>
            <person name="Markowitz V."/>
            <person name="Eisen J.A."/>
            <person name="Hugenholtz P."/>
            <person name="Kyrpides N.C."/>
            <person name="Klenk H.P."/>
        </authorList>
    </citation>
    <scope>NUCLEOTIDE SEQUENCE [LARGE SCALE GENOMIC DNA]</scope>
    <source>
        <strain evidence="6">DSM 14365</strain>
        <strain evidence="8">DSM 14365 / CIP 107738 / JCM 11303 / AJ 13395 / SMP-2</strain>
    </source>
</reference>
<feature type="domain" description="Metallo-beta-lactamase" evidence="5">
    <location>
        <begin position="89"/>
        <end position="270"/>
    </location>
</feature>
<dbReference type="OrthoDB" id="9802991at2"/>
<dbReference type="InterPro" id="IPR041464">
    <property type="entry name" value="TubC_N"/>
</dbReference>
<evidence type="ECO:0000256" key="4">
    <source>
        <dbReference type="ARBA" id="ARBA00022833"/>
    </source>
</evidence>
<reference evidence="7" key="2">
    <citation type="journal article" date="2016" name="Sci. Rep.">
        <title>Heterologous Production of the Marine Myxobacterial Antibiotic Haliangicin and Its Unnatural Analogues Generated by Engineering of the Biochemical Pathway.</title>
        <authorList>
            <person name="Sun Y."/>
            <person name="Feng Z."/>
            <person name="Tomura T."/>
            <person name="Suzuki A."/>
            <person name="Miyano S."/>
            <person name="Tsuge T."/>
            <person name="Mori H."/>
            <person name="Suh J.W."/>
            <person name="Iizuka T."/>
            <person name="Fudou R."/>
            <person name="Ojika M."/>
        </authorList>
    </citation>
    <scope>NUCLEOTIDE SEQUENCE</scope>
    <source>
        <strain evidence="7">SMP-2</strain>
    </source>
</reference>
<evidence type="ECO:0000256" key="3">
    <source>
        <dbReference type="ARBA" id="ARBA00022801"/>
    </source>
</evidence>
<dbReference type="Pfam" id="PF18563">
    <property type="entry name" value="TubC_N"/>
    <property type="match status" value="1"/>
</dbReference>
<dbReference type="EMBL" id="CP001804">
    <property type="protein sequence ID" value="ACY13738.1"/>
    <property type="molecule type" value="Genomic_DNA"/>
</dbReference>
<proteinExistence type="predicted"/>
<dbReference type="Pfam" id="PF00753">
    <property type="entry name" value="Lactamase_B"/>
    <property type="match status" value="1"/>
</dbReference>
<comment type="cofactor">
    <cofactor evidence="1">
        <name>Zn(2+)</name>
        <dbReference type="ChEBI" id="CHEBI:29105"/>
    </cofactor>
</comment>
<dbReference type="STRING" id="502025.Hoch_1171"/>
<dbReference type="GO" id="GO:0046872">
    <property type="term" value="F:metal ion binding"/>
    <property type="evidence" value="ECO:0007669"/>
    <property type="project" value="UniProtKB-KW"/>
</dbReference>
<dbReference type="SMART" id="SM00849">
    <property type="entry name" value="Lactamase_B"/>
    <property type="match status" value="1"/>
</dbReference>
<dbReference type="PANTHER" id="PTHR46233">
    <property type="entry name" value="HYDROXYACYLGLUTATHIONE HYDROLASE GLOC"/>
    <property type="match status" value="1"/>
</dbReference>
<evidence type="ECO:0000256" key="1">
    <source>
        <dbReference type="ARBA" id="ARBA00001947"/>
    </source>
</evidence>
<dbReference type="InterPro" id="IPR001279">
    <property type="entry name" value="Metallo-B-lactamas"/>
</dbReference>
<keyword evidence="4" id="KW-0862">Zinc</keyword>
<evidence type="ECO:0000259" key="5">
    <source>
        <dbReference type="SMART" id="SM00849"/>
    </source>
</evidence>